<evidence type="ECO:0000256" key="2">
    <source>
        <dbReference type="ARBA" id="ARBA00008290"/>
    </source>
</evidence>
<dbReference type="InterPro" id="IPR001948">
    <property type="entry name" value="Peptidase_M18"/>
</dbReference>
<evidence type="ECO:0000256" key="4">
    <source>
        <dbReference type="ARBA" id="ARBA00022670"/>
    </source>
</evidence>
<proteinExistence type="inferred from homology"/>
<evidence type="ECO:0000256" key="6">
    <source>
        <dbReference type="ARBA" id="ARBA00022801"/>
    </source>
</evidence>
<dbReference type="Gene3D" id="3.40.630.10">
    <property type="entry name" value="Zn peptidases"/>
    <property type="match status" value="1"/>
</dbReference>
<evidence type="ECO:0000256" key="3">
    <source>
        <dbReference type="ARBA" id="ARBA00022438"/>
    </source>
</evidence>
<dbReference type="EC" id="3.4.11.-" evidence="10"/>
<evidence type="ECO:0000313" key="11">
    <source>
        <dbReference type="EMBL" id="MDK9580381.1"/>
    </source>
</evidence>
<evidence type="ECO:0000256" key="9">
    <source>
        <dbReference type="RuleBase" id="RU004386"/>
    </source>
</evidence>
<keyword evidence="6 9" id="KW-0378">Hydrolase</keyword>
<comment type="caution">
    <text evidence="11">The sequence shown here is derived from an EMBL/GenBank/DDBJ whole genome shotgun (WGS) entry which is preliminary data.</text>
</comment>
<dbReference type="Pfam" id="PF02127">
    <property type="entry name" value="Peptidase_M18"/>
    <property type="match status" value="1"/>
</dbReference>
<dbReference type="Proteomes" id="UP001225134">
    <property type="component" value="Unassembled WGS sequence"/>
</dbReference>
<dbReference type="Gene3D" id="2.30.250.10">
    <property type="entry name" value="Aminopeptidase i, Domain 2"/>
    <property type="match status" value="1"/>
</dbReference>
<accession>A0ABT7HIN7</accession>
<keyword evidence="8 9" id="KW-0482">Metalloprotease</keyword>
<evidence type="ECO:0000313" key="12">
    <source>
        <dbReference type="Proteomes" id="UP001225134"/>
    </source>
</evidence>
<dbReference type="PANTHER" id="PTHR28570">
    <property type="entry name" value="ASPARTYL AMINOPEPTIDASE"/>
    <property type="match status" value="1"/>
</dbReference>
<dbReference type="PANTHER" id="PTHR28570:SF3">
    <property type="entry name" value="ASPARTYL AMINOPEPTIDASE"/>
    <property type="match status" value="1"/>
</dbReference>
<gene>
    <name evidence="11" type="ORF">QQA45_02470</name>
</gene>
<comment type="similarity">
    <text evidence="2 9">Belongs to the peptidase M18 family.</text>
</comment>
<dbReference type="NCBIfam" id="NF002759">
    <property type="entry name" value="PRK02813.1"/>
    <property type="match status" value="1"/>
</dbReference>
<keyword evidence="7 9" id="KW-0862">Zinc</keyword>
<keyword evidence="12" id="KW-1185">Reference proteome</keyword>
<evidence type="ECO:0000256" key="8">
    <source>
        <dbReference type="ARBA" id="ARBA00023049"/>
    </source>
</evidence>
<evidence type="ECO:0000256" key="1">
    <source>
        <dbReference type="ARBA" id="ARBA00001947"/>
    </source>
</evidence>
<sequence length="440" mass="49544">MSEDDIKKLEIKGFSRELIEFVDDSPSTYHVIKNSSAILDENGFTRLEPTEKWNLKLGGRYYMKKTNSTIIAFTIPKKFDLQKGIKIFASHTDSPSIRIKPNSEIKTNNIVRLNTEVYGGPILSTWFDRPLGIAGRIILRSSDAFRPKTISVKLEKLTVVIPNLAIHQNRDVNNGHKIDKQKELLPILSIIKNKLETKNLLLEHISKELNVKIEEILDFDLALYPKEKGCLVGLNEEMMSCTKLDNLLSVYTGLIGLVESENESEKINVFVGFDNEEIGSSTKQGADSNYLSNILERIMYALGYDREVFLQILSSSFMLSADSGHIAHPAFLEKSDITNQCLINEGVALKLSVNQKYTSDGYSMAVIKEIAQDKDIKLQIFVNNSNEVGGTTIGPLSARHLDIDSVDLGVPILSMHSIRELCGIYDVFYLKELAREYFNK</sequence>
<comment type="cofactor">
    <cofactor evidence="1 10">
        <name>Zn(2+)</name>
        <dbReference type="ChEBI" id="CHEBI:29105"/>
    </cofactor>
</comment>
<keyword evidence="3 9" id="KW-0031">Aminopeptidase</keyword>
<name>A0ABT7HIN7_9FUSO</name>
<dbReference type="EMBL" id="JASSPP010000003">
    <property type="protein sequence ID" value="MDK9580381.1"/>
    <property type="molecule type" value="Genomic_DNA"/>
</dbReference>
<dbReference type="InterPro" id="IPR023358">
    <property type="entry name" value="Peptidase_M18_dom2"/>
</dbReference>
<dbReference type="SUPFAM" id="SSF101821">
    <property type="entry name" value="Aminopeptidase/glucanase lid domain"/>
    <property type="match status" value="1"/>
</dbReference>
<evidence type="ECO:0000256" key="7">
    <source>
        <dbReference type="ARBA" id="ARBA00022833"/>
    </source>
</evidence>
<evidence type="ECO:0000256" key="10">
    <source>
        <dbReference type="RuleBase" id="RU004387"/>
    </source>
</evidence>
<organism evidence="11 12">
    <name type="scientific">Sneathia sanguinegens</name>
    <dbReference type="NCBI Taxonomy" id="40543"/>
    <lineage>
        <taxon>Bacteria</taxon>
        <taxon>Fusobacteriati</taxon>
        <taxon>Fusobacteriota</taxon>
        <taxon>Fusobacteriia</taxon>
        <taxon>Fusobacteriales</taxon>
        <taxon>Leptotrichiaceae</taxon>
        <taxon>Sneathia</taxon>
    </lineage>
</organism>
<keyword evidence="4 9" id="KW-0645">Protease</keyword>
<dbReference type="PRINTS" id="PR00932">
    <property type="entry name" value="AMINO1PTASE"/>
</dbReference>
<dbReference type="RefSeq" id="WP_285152734.1">
    <property type="nucleotide sequence ID" value="NZ_JASSPP010000003.1"/>
</dbReference>
<keyword evidence="5 9" id="KW-0479">Metal-binding</keyword>
<dbReference type="GO" id="GO:0004177">
    <property type="term" value="F:aminopeptidase activity"/>
    <property type="evidence" value="ECO:0007669"/>
    <property type="project" value="UniProtKB-KW"/>
</dbReference>
<evidence type="ECO:0000256" key="5">
    <source>
        <dbReference type="ARBA" id="ARBA00022723"/>
    </source>
</evidence>
<dbReference type="SUPFAM" id="SSF53187">
    <property type="entry name" value="Zn-dependent exopeptidases"/>
    <property type="match status" value="1"/>
</dbReference>
<dbReference type="CDD" id="cd05658">
    <property type="entry name" value="M18_DAP"/>
    <property type="match status" value="1"/>
</dbReference>
<reference evidence="11 12" key="1">
    <citation type="submission" date="2023-06" db="EMBL/GenBank/DDBJ databases">
        <title>Antibody response to the Sneathia vaginalis cytopathogenic toxin A during pregnancy.</title>
        <authorList>
            <person name="Mccoy Z.T."/>
            <person name="Serrano M.G."/>
            <person name="Spaine K."/>
            <person name="Edwards D.J."/>
            <person name="Buck G.A."/>
            <person name="Jefferson K."/>
        </authorList>
    </citation>
    <scope>NUCLEOTIDE SEQUENCE [LARGE SCALE GENOMIC DNA]</scope>
    <source>
        <strain evidence="11 12">CCUG 42621</strain>
    </source>
</reference>
<protein>
    <recommendedName>
        <fullName evidence="10">M18 family aminopeptidase</fullName>
        <ecNumber evidence="10">3.4.11.-</ecNumber>
    </recommendedName>
</protein>